<gene>
    <name evidence="2" type="ORF">EDD61_10216</name>
</gene>
<dbReference type="EMBL" id="SMBP01000002">
    <property type="protein sequence ID" value="TCU63017.1"/>
    <property type="molecule type" value="Genomic_DNA"/>
</dbReference>
<evidence type="ECO:0000313" key="2">
    <source>
        <dbReference type="EMBL" id="TCU63017.1"/>
    </source>
</evidence>
<dbReference type="AlphaFoldDB" id="A0A4R3TMU7"/>
<dbReference type="RefSeq" id="WP_132223504.1">
    <property type="nucleotide sequence ID" value="NZ_JANKBG010000002.1"/>
</dbReference>
<dbReference type="PROSITE" id="PS50911">
    <property type="entry name" value="CHAP"/>
    <property type="match status" value="1"/>
</dbReference>
<feature type="domain" description="Peptidase C51" evidence="1">
    <location>
        <begin position="41"/>
        <end position="171"/>
    </location>
</feature>
<dbReference type="Proteomes" id="UP000295773">
    <property type="component" value="Unassembled WGS sequence"/>
</dbReference>
<protein>
    <submittedName>
        <fullName evidence="2">CHAP domain-containing protein</fullName>
    </submittedName>
</protein>
<dbReference type="InterPro" id="IPR038765">
    <property type="entry name" value="Papain-like_cys_pep_sf"/>
</dbReference>
<dbReference type="Gene3D" id="2.80.10.50">
    <property type="match status" value="1"/>
</dbReference>
<accession>A0A4R3TMU7</accession>
<dbReference type="InterPro" id="IPR007921">
    <property type="entry name" value="CHAP_dom"/>
</dbReference>
<name>A0A4R3TMU7_9FIRM</name>
<dbReference type="SUPFAM" id="SSF54001">
    <property type="entry name" value="Cysteine proteinases"/>
    <property type="match status" value="1"/>
</dbReference>
<evidence type="ECO:0000313" key="3">
    <source>
        <dbReference type="Proteomes" id="UP000295773"/>
    </source>
</evidence>
<sequence>MRFLKKFIVSFLAITLAVLTSFVNGTYQLKAKTYFFARSSAPSKSDFHYYSDQNIYYKYDYGMPNCTAYAWGRAYEILGEPPQLSTGMAKEWYDYNAKHHYYAYGSIPKVGSVMCWNGDWGGHVAIVEKIEGEYLTISNSSYGGEAFYTQTNTFAYLKTYYPGFQGFLYLHDFTPAVNLAKPKLRVSRSGMNYTFQWDKIADATTYQIDVCHDAECELTDEFVTSKLTFTKAFADQPYWVRVHAQHGDFASVSNTVGVNPAAYHLMGTKQNLGTHFYAQIAFGDIYVKNVNHTAMLETATNDDKGIYEFIRQKDGSYTIKDTKTKELLTSMRQKNNVDLFFTNIDDTKNQAFFLRKLKKGYALQPSDTAYAVCGVKGEKAERTTPIQINRIALTTSQSFRIQKGGITLPVNVNAYKGSYDGKAHSISLQNVPAGSTITYRTSTKSGWSSKKPTRTNAGTTMVYYHVMNPHYAQDMYGSAEIIVHKANCKARINDYKHTYDEKKHTISITKTLPGSTIYYRTSLKKDWTKEKPMRTNVGTTSVYYKISNPNARKTITGKANITVSKATQKPKIKGYNGNYDHKKHTLCMTQIKPHSTIYYRSNTKKKWSKIKPTRTSVGTTKVYYKITNPNYKDVSGSVSIIIKKKP</sequence>
<organism evidence="2 3">
    <name type="scientific">Longicatena caecimuris</name>
    <dbReference type="NCBI Taxonomy" id="1796635"/>
    <lineage>
        <taxon>Bacteria</taxon>
        <taxon>Bacillati</taxon>
        <taxon>Bacillota</taxon>
        <taxon>Erysipelotrichia</taxon>
        <taxon>Erysipelotrichales</taxon>
        <taxon>Erysipelotrichaceae</taxon>
        <taxon>Longicatena</taxon>
    </lineage>
</organism>
<proteinExistence type="predicted"/>
<comment type="caution">
    <text evidence="2">The sequence shown here is derived from an EMBL/GenBank/DDBJ whole genome shotgun (WGS) entry which is preliminary data.</text>
</comment>
<evidence type="ECO:0000259" key="1">
    <source>
        <dbReference type="PROSITE" id="PS50911"/>
    </source>
</evidence>
<dbReference type="Gene3D" id="3.90.1720.10">
    <property type="entry name" value="endopeptidase domain like (from Nostoc punctiforme)"/>
    <property type="match status" value="1"/>
</dbReference>
<dbReference type="Pfam" id="PF05257">
    <property type="entry name" value="CHAP"/>
    <property type="match status" value="1"/>
</dbReference>
<reference evidence="2 3" key="1">
    <citation type="submission" date="2019-03" db="EMBL/GenBank/DDBJ databases">
        <title>Genomic Encyclopedia of Type Strains, Phase IV (KMG-IV): sequencing the most valuable type-strain genomes for metagenomic binning, comparative biology and taxonomic classification.</title>
        <authorList>
            <person name="Goeker M."/>
        </authorList>
    </citation>
    <scope>NUCLEOTIDE SEQUENCE [LARGE SCALE GENOMIC DNA]</scope>
    <source>
        <strain evidence="2 3">DSM 29481</strain>
    </source>
</reference>
<keyword evidence="3" id="KW-1185">Reference proteome</keyword>